<dbReference type="EMBL" id="QXHD01000003">
    <property type="protein sequence ID" value="NEZ54762.1"/>
    <property type="molecule type" value="Genomic_DNA"/>
</dbReference>
<keyword evidence="2" id="KW-1185">Reference proteome</keyword>
<sequence>MAIPRFDGLGTGFYRLVNVAADTGVVTTPAGVDVLFTDLALNFANGDAQADNLDLLTTWSRTAGIYLFLPTQVIDVETFDFVTLRSQLLELRQSPAYRQVRFLWVNNPSESLSQWQLQSLSIDDGRVSRQSTFDLGGYALTLPRGTTIVPSSAGFTGTTALAYLTTDYGAHQLRGVGEQIQLPLVGPRIGAWQFDLTLARSANSTYAELASLDIGFRVFFADPLLSSDPALFGSAAFYQSLRYPLFDETAAAQERYPADLKLQGSWDPLDCDRSSFTFVPLSDNTLPSLPSGYRSNLGYTVYLTPQASSQLVFAAKPASSLGPAEGLYLTPQGEFGLTIPRHEDNPARQLPDYGNNLMCGLSGVEYVKLLEAGTYTIGFVPGHPAFAPRYTPSQGLTQRLRDLVNILTQRPVDDLDKRETLSSLFDPNRAEEILLIRDTLLGEFFPSGYQLPLEATEALQQLSSSDLSTLGDFEQWFQNALRASRAKDDETGPTAAALTTEANATTAWAYVRRTDGFPTYYAQPDQSILYQPSRQTSLMNFLEVPATDLENVSAINLAVANDVTVETIPDTFPIFPYGSLASAITDCRELELQVVNPLRRSKIQQHYEQQSVSETPVANVRTAAVSAVGSSFRTAASTAAITSSNLVSAADTTTETISGTTPQGLLARFTTDYSLMQELVLARSTKNEQTQFLKFTNIERSSALWSAFQANQLLLVIDKAEALKSSFNDPDDPNQTITQLTIDGWTFYLDTVDDAGNILWRPESILIFKYYNKSLLELIEQPSLWSQAATFVGDEAKIAEVRQRVRASLESAIANDTEDIPLKTRKRYAPLANIARNPNWSGIIGLNIPVPPAEGLPPELVALAGGIKEENFFAQYVGIDSTPIHPDDNGALVVEPSSLFGLIDYEDDQPPEPHPSGYNFQVLNLRVLFQNSRVTDFASQIAVTLDKLFEERTQLQEDFSVSSLTNVSGRNLVNLQGSAENHNGRTTYAFSFSGNNRFLMPNSAIFNYIDIVKAQFSSDPIPAEDNPTITGRFSFWTKFNFRKLEKFDIFSFGPDGDFPTQTDAQQFLSAANLVVTLSFPRDDANQRSFAFVPDDLSFNLKSSDFRNNSLYAKFPITLTGFIQGQDKPKGFLPIKTALGNASLSADVTWYGLSFDLDLGNLGALASVSKFVSGLVVLWLPNPNPEADTRPEPQVYVGMKLPGLSGDVLGFSLQSVIKLSFKTAELLFDPADGPDNSTYLLKLKAIVLKLLVLSLPPNGQTELLIFGNSQGRDHPIGWYAAYAKEPAQRPP</sequence>
<proteinExistence type="predicted"/>
<dbReference type="RefSeq" id="WP_163696411.1">
    <property type="nucleotide sequence ID" value="NZ_QXHD01000003.1"/>
</dbReference>
<evidence type="ECO:0000313" key="2">
    <source>
        <dbReference type="Proteomes" id="UP000481033"/>
    </source>
</evidence>
<gene>
    <name evidence="1" type="ORF">DXZ20_03445</name>
</gene>
<comment type="caution">
    <text evidence="1">The sequence shown here is derived from an EMBL/GenBank/DDBJ whole genome shotgun (WGS) entry which is preliminary data.</text>
</comment>
<name>A0A6M0RG99_9CYAN</name>
<reference evidence="1 2" key="1">
    <citation type="journal article" date="2020" name="Microb. Ecol.">
        <title>Ecogenomics of the Marine Benthic Filamentous Cyanobacterium Adonisia.</title>
        <authorList>
            <person name="Walter J.M."/>
            <person name="Coutinho F.H."/>
            <person name="Leomil L."/>
            <person name="Hargreaves P.I."/>
            <person name="Campeao M.E."/>
            <person name="Vieira V.V."/>
            <person name="Silva B.S."/>
            <person name="Fistarol G.O."/>
            <person name="Salomon P.S."/>
            <person name="Sawabe T."/>
            <person name="Mino S."/>
            <person name="Hosokawa M."/>
            <person name="Miyashita H."/>
            <person name="Maruyama F."/>
            <person name="van Verk M.C."/>
            <person name="Dutilh B.E."/>
            <person name="Thompson C.C."/>
            <person name="Thompson F.L."/>
        </authorList>
    </citation>
    <scope>NUCLEOTIDE SEQUENCE [LARGE SCALE GENOMIC DNA]</scope>
    <source>
        <strain evidence="1 2">CCMR0081</strain>
    </source>
</reference>
<organism evidence="1 2">
    <name type="scientific">Adonisia turfae CCMR0081</name>
    <dbReference type="NCBI Taxonomy" id="2292702"/>
    <lineage>
        <taxon>Bacteria</taxon>
        <taxon>Bacillati</taxon>
        <taxon>Cyanobacteriota</taxon>
        <taxon>Adonisia</taxon>
        <taxon>Adonisia turfae</taxon>
    </lineage>
</organism>
<evidence type="ECO:0000313" key="1">
    <source>
        <dbReference type="EMBL" id="NEZ54762.1"/>
    </source>
</evidence>
<accession>A0A6M0RG99</accession>
<protein>
    <submittedName>
        <fullName evidence="1">Uncharacterized protein</fullName>
    </submittedName>
</protein>
<dbReference type="Proteomes" id="UP000481033">
    <property type="component" value="Unassembled WGS sequence"/>
</dbReference>